<keyword evidence="5 6" id="KW-0067">ATP-binding</keyword>
<feature type="region of interest" description="Disordered" evidence="7">
    <location>
        <begin position="19"/>
        <end position="87"/>
    </location>
</feature>
<comment type="caution">
    <text evidence="9">The sequence shown here is derived from an EMBL/GenBank/DDBJ whole genome shotgun (WGS) entry which is preliminary data.</text>
</comment>
<gene>
    <name evidence="9" type="ORF">BCR39DRAFT_171520</name>
</gene>
<feature type="compositionally biased region" description="Low complexity" evidence="7">
    <location>
        <begin position="857"/>
        <end position="869"/>
    </location>
</feature>
<evidence type="ECO:0000256" key="6">
    <source>
        <dbReference type="PROSITE-ProRule" id="PRU10141"/>
    </source>
</evidence>
<sequence>MTTLLSYPMSDPFASEVTARYANPPFSPPQGLFAPPAPTPSPQGSHSSTRAPQGQSSRRPSPNPPSQALDEFGTFGASSAPSVARARHASAAPAMTLVPEPAPVASTSTAHAHAHAQSHSHSAQPQRARQRQSHNPSTTLANASPPKPEYLTDEYVLHPSVFAYKQAHPRRPMVGFGPYVLLQTLGEGEFGKVKLGVHTQEGFEVAIKLIRRGSLDDEASANKVEREIDVLKQLKHPNIVWMFDVIEQDKHIGIVLDFAGGGELFDHILANKYLRERDAQKLFAQLISGVDYLHKKHIVHRDLKLENLLLDKHRNIIITDFGFANRFDHEQDDLMATSCGSPCYAAPELVVSEGLYVGSAVDIWSCGVILYAMLSGYLPYDDDPSNPDGDNINLLYKYIMSTKLNFPDHISPQAKHLLQIMLVPNPEYRCRIEQIMEHPWLEAHRDLFALSVKEQEDVFLENLNRKFHTARRELAGRRQLQHEAKQFKALQRSQSSMPGRTVTASMLDQTRRPREVRHHSAMPGAMTMPEYLSTAGHRTPPLAGRQPLAPPALLPPTTQASPILAESIVISPVAVPTSRAATPPSAPHSQTPPRPRSQSMAAGHTPQKPEPFSAQSNIAVEDEAIEADRPSTPPSTGEPPKAPMSANKNRHTIQVEYDGEASYEKMKEELEARRSTTDDWPQQHHMEVPQITSDVDMESASSDQGHTRANTLESAGDIATPEASQLITPDATTPPVAVILQNSIDEARPTTPTKSEIVNPASPTTPRASSTILEDVTTPRGPTMEATPRAALQVRPADKERTATAPPLITPAPDLKPSGLPKPPKRDRSRKGMSLDKFGLSRLLGQASQSTTDVSRAAPPSSAGAAMRVAESEAAAKAKRASVIRPRTAETGSEKDKKSSRRRTLQLMVNR</sequence>
<feature type="compositionally biased region" description="Polar residues" evidence="7">
    <location>
        <begin position="699"/>
        <end position="709"/>
    </location>
</feature>
<feature type="region of interest" description="Disordered" evidence="7">
    <location>
        <begin position="576"/>
        <end position="612"/>
    </location>
</feature>
<keyword evidence="2" id="KW-0808">Transferase</keyword>
<organism evidence="9 10">
    <name type="scientific">Naematelia encephala</name>
    <dbReference type="NCBI Taxonomy" id="71784"/>
    <lineage>
        <taxon>Eukaryota</taxon>
        <taxon>Fungi</taxon>
        <taxon>Dikarya</taxon>
        <taxon>Basidiomycota</taxon>
        <taxon>Agaricomycotina</taxon>
        <taxon>Tremellomycetes</taxon>
        <taxon>Tremellales</taxon>
        <taxon>Naemateliaceae</taxon>
        <taxon>Naematelia</taxon>
    </lineage>
</organism>
<evidence type="ECO:0000256" key="7">
    <source>
        <dbReference type="SAM" id="MobiDB-lite"/>
    </source>
</evidence>
<dbReference type="GO" id="GO:0005524">
    <property type="term" value="F:ATP binding"/>
    <property type="evidence" value="ECO:0007669"/>
    <property type="project" value="UniProtKB-UniRule"/>
</dbReference>
<dbReference type="InterPro" id="IPR017441">
    <property type="entry name" value="Protein_kinase_ATP_BS"/>
</dbReference>
<keyword evidence="3 6" id="KW-0547">Nucleotide-binding</keyword>
<feature type="compositionally biased region" description="Pro residues" evidence="7">
    <location>
        <begin position="631"/>
        <end position="642"/>
    </location>
</feature>
<reference evidence="9 10" key="1">
    <citation type="submission" date="2016-07" db="EMBL/GenBank/DDBJ databases">
        <title>Pervasive Adenine N6-methylation of Active Genes in Fungi.</title>
        <authorList>
            <consortium name="DOE Joint Genome Institute"/>
            <person name="Mondo S.J."/>
            <person name="Dannebaum R.O."/>
            <person name="Kuo R.C."/>
            <person name="Labutti K."/>
            <person name="Haridas S."/>
            <person name="Kuo A."/>
            <person name="Salamov A."/>
            <person name="Ahrendt S.R."/>
            <person name="Lipzen A."/>
            <person name="Sullivan W."/>
            <person name="Andreopoulos W.B."/>
            <person name="Clum A."/>
            <person name="Lindquist E."/>
            <person name="Daum C."/>
            <person name="Ramamoorthy G.K."/>
            <person name="Gryganskyi A."/>
            <person name="Culley D."/>
            <person name="Magnuson J.K."/>
            <person name="James T.Y."/>
            <person name="O'Malley M.A."/>
            <person name="Stajich J.E."/>
            <person name="Spatafora J.W."/>
            <person name="Visel A."/>
            <person name="Grigoriev I.V."/>
        </authorList>
    </citation>
    <scope>NUCLEOTIDE SEQUENCE [LARGE SCALE GENOMIC DNA]</scope>
    <source>
        <strain evidence="9 10">68-887.2</strain>
    </source>
</reference>
<accession>A0A1Y2B405</accession>
<dbReference type="PANTHER" id="PTHR24346:SF110">
    <property type="entry name" value="NON-SPECIFIC SERINE_THREONINE PROTEIN KINASE"/>
    <property type="match status" value="1"/>
</dbReference>
<feature type="region of interest" description="Disordered" evidence="7">
    <location>
        <begin position="103"/>
        <end position="150"/>
    </location>
</feature>
<dbReference type="FunFam" id="1.10.510.10:FF:000636">
    <property type="entry name" value="Non-specific serine/threonine protein kinase"/>
    <property type="match status" value="1"/>
</dbReference>
<feature type="compositionally biased region" description="Pro residues" evidence="7">
    <location>
        <begin position="584"/>
        <end position="595"/>
    </location>
</feature>
<dbReference type="PROSITE" id="PS00107">
    <property type="entry name" value="PROTEIN_KINASE_ATP"/>
    <property type="match status" value="1"/>
</dbReference>
<feature type="compositionally biased region" description="Polar residues" evidence="7">
    <location>
        <begin position="744"/>
        <end position="772"/>
    </location>
</feature>
<keyword evidence="1" id="KW-0723">Serine/threonine-protein kinase</keyword>
<feature type="binding site" evidence="6">
    <location>
        <position position="208"/>
    </location>
    <ligand>
        <name>ATP</name>
        <dbReference type="ChEBI" id="CHEBI:30616"/>
    </ligand>
</feature>
<dbReference type="Pfam" id="PF00069">
    <property type="entry name" value="Pkinase"/>
    <property type="match status" value="1"/>
</dbReference>
<feature type="region of interest" description="Disordered" evidence="7">
    <location>
        <begin position="626"/>
        <end position="652"/>
    </location>
</feature>
<name>A0A1Y2B405_9TREE</name>
<dbReference type="Gene3D" id="1.10.510.10">
    <property type="entry name" value="Transferase(Phosphotransferase) domain 1"/>
    <property type="match status" value="1"/>
</dbReference>
<dbReference type="OrthoDB" id="193931at2759"/>
<evidence type="ECO:0000256" key="1">
    <source>
        <dbReference type="ARBA" id="ARBA00022527"/>
    </source>
</evidence>
<feature type="compositionally biased region" description="Low complexity" evidence="7">
    <location>
        <begin position="50"/>
        <end position="60"/>
    </location>
</feature>
<dbReference type="SUPFAM" id="SSF56112">
    <property type="entry name" value="Protein kinase-like (PK-like)"/>
    <property type="match status" value="1"/>
</dbReference>
<dbReference type="GO" id="GO:0035556">
    <property type="term" value="P:intracellular signal transduction"/>
    <property type="evidence" value="ECO:0007669"/>
    <property type="project" value="TreeGrafter"/>
</dbReference>
<keyword evidence="4 9" id="KW-0418">Kinase</keyword>
<dbReference type="EMBL" id="MCFC01000025">
    <property type="protein sequence ID" value="ORY29558.1"/>
    <property type="molecule type" value="Genomic_DNA"/>
</dbReference>
<proteinExistence type="predicted"/>
<feature type="domain" description="Protein kinase" evidence="8">
    <location>
        <begin position="179"/>
        <end position="441"/>
    </location>
</feature>
<dbReference type="PROSITE" id="PS00108">
    <property type="entry name" value="PROTEIN_KINASE_ST"/>
    <property type="match status" value="1"/>
</dbReference>
<dbReference type="GO" id="GO:0005737">
    <property type="term" value="C:cytoplasm"/>
    <property type="evidence" value="ECO:0007669"/>
    <property type="project" value="TreeGrafter"/>
</dbReference>
<feature type="compositionally biased region" description="Low complexity" evidence="7">
    <location>
        <begin position="77"/>
        <end position="87"/>
    </location>
</feature>
<dbReference type="SMART" id="SM00220">
    <property type="entry name" value="S_TKc"/>
    <property type="match status" value="1"/>
</dbReference>
<evidence type="ECO:0000256" key="4">
    <source>
        <dbReference type="ARBA" id="ARBA00022777"/>
    </source>
</evidence>
<dbReference type="GO" id="GO:0004674">
    <property type="term" value="F:protein serine/threonine kinase activity"/>
    <property type="evidence" value="ECO:0007669"/>
    <property type="project" value="UniProtKB-KW"/>
</dbReference>
<dbReference type="InterPro" id="IPR000719">
    <property type="entry name" value="Prot_kinase_dom"/>
</dbReference>
<dbReference type="InterPro" id="IPR008271">
    <property type="entry name" value="Ser/Thr_kinase_AS"/>
</dbReference>
<dbReference type="STRING" id="71784.A0A1Y2B405"/>
<dbReference type="FunCoup" id="A0A1Y2B405">
    <property type="interactions" value="297"/>
</dbReference>
<feature type="region of interest" description="Disordered" evidence="7">
    <location>
        <begin position="744"/>
        <end position="911"/>
    </location>
</feature>
<evidence type="ECO:0000313" key="10">
    <source>
        <dbReference type="Proteomes" id="UP000193986"/>
    </source>
</evidence>
<dbReference type="PANTHER" id="PTHR24346">
    <property type="entry name" value="MAP/MICROTUBULE AFFINITY-REGULATING KINASE"/>
    <property type="match status" value="1"/>
</dbReference>
<evidence type="ECO:0000256" key="2">
    <source>
        <dbReference type="ARBA" id="ARBA00022679"/>
    </source>
</evidence>
<feature type="region of interest" description="Disordered" evidence="7">
    <location>
        <begin position="668"/>
        <end position="709"/>
    </location>
</feature>
<dbReference type="FunFam" id="3.30.200.20:FF:000003">
    <property type="entry name" value="Non-specific serine/threonine protein kinase"/>
    <property type="match status" value="1"/>
</dbReference>
<protein>
    <submittedName>
        <fullName evidence="9">Kinase-like domain-containing protein</fullName>
    </submittedName>
</protein>
<dbReference type="AlphaFoldDB" id="A0A1Y2B405"/>
<dbReference type="PROSITE" id="PS50011">
    <property type="entry name" value="PROTEIN_KINASE_DOM"/>
    <property type="match status" value="1"/>
</dbReference>
<feature type="compositionally biased region" description="Polar residues" evidence="7">
    <location>
        <begin position="491"/>
        <end position="508"/>
    </location>
</feature>
<evidence type="ECO:0000313" key="9">
    <source>
        <dbReference type="EMBL" id="ORY29558.1"/>
    </source>
</evidence>
<dbReference type="Proteomes" id="UP000193986">
    <property type="component" value="Unassembled WGS sequence"/>
</dbReference>
<keyword evidence="10" id="KW-1185">Reference proteome</keyword>
<evidence type="ECO:0000259" key="8">
    <source>
        <dbReference type="PROSITE" id="PS50011"/>
    </source>
</evidence>
<feature type="compositionally biased region" description="Low complexity" evidence="7">
    <location>
        <begin position="803"/>
        <end position="813"/>
    </location>
</feature>
<evidence type="ECO:0000256" key="3">
    <source>
        <dbReference type="ARBA" id="ARBA00022741"/>
    </source>
</evidence>
<feature type="region of interest" description="Disordered" evidence="7">
    <location>
        <begin position="487"/>
        <end position="557"/>
    </location>
</feature>
<dbReference type="InParanoid" id="A0A1Y2B405"/>
<feature type="compositionally biased region" description="Basic and acidic residues" evidence="7">
    <location>
        <begin position="668"/>
        <end position="687"/>
    </location>
</feature>
<evidence type="ECO:0000256" key="5">
    <source>
        <dbReference type="ARBA" id="ARBA00022840"/>
    </source>
</evidence>
<dbReference type="InterPro" id="IPR011009">
    <property type="entry name" value="Kinase-like_dom_sf"/>
</dbReference>